<keyword evidence="2" id="KW-1185">Reference proteome</keyword>
<dbReference type="EMBL" id="FOCG01000002">
    <property type="protein sequence ID" value="SEM93998.1"/>
    <property type="molecule type" value="Genomic_DNA"/>
</dbReference>
<evidence type="ECO:0000313" key="2">
    <source>
        <dbReference type="Proteomes" id="UP000199158"/>
    </source>
</evidence>
<dbReference type="RefSeq" id="WP_092754725.1">
    <property type="nucleotide sequence ID" value="NZ_FOCG01000002.1"/>
</dbReference>
<protein>
    <submittedName>
        <fullName evidence="1">Uncharacterized protein</fullName>
    </submittedName>
</protein>
<organism evidence="1 2">
    <name type="scientific">Hydrogenoanaerobacterium saccharovorans</name>
    <dbReference type="NCBI Taxonomy" id="474960"/>
    <lineage>
        <taxon>Bacteria</taxon>
        <taxon>Bacillati</taxon>
        <taxon>Bacillota</taxon>
        <taxon>Clostridia</taxon>
        <taxon>Eubacteriales</taxon>
        <taxon>Oscillospiraceae</taxon>
        <taxon>Hydrogenoanaerobacterium</taxon>
    </lineage>
</organism>
<proteinExistence type="predicted"/>
<dbReference type="InterPro" id="IPR049215">
    <property type="entry name" value="DUF6809"/>
</dbReference>
<accession>A0A1H8CI99</accession>
<name>A0A1H8CI99_9FIRM</name>
<gene>
    <name evidence="1" type="ORF">SAMN05216180_2103</name>
</gene>
<dbReference type="Pfam" id="PF20648">
    <property type="entry name" value="DUF6809"/>
    <property type="match status" value="1"/>
</dbReference>
<dbReference type="Proteomes" id="UP000199158">
    <property type="component" value="Unassembled WGS sequence"/>
</dbReference>
<dbReference type="STRING" id="474960.SAMN05216180_2103"/>
<sequence>MHRVLASLYLMNAKRRKANSRQDSIYSKISVETSESIKLLLLSLNPYEKRLLSKIIEGKDLLSGEAQRQNFEDGFRCGLRISNEIRGGRKRNTMQ</sequence>
<evidence type="ECO:0000313" key="1">
    <source>
        <dbReference type="EMBL" id="SEM93998.1"/>
    </source>
</evidence>
<dbReference type="AlphaFoldDB" id="A0A1H8CI99"/>
<reference evidence="1 2" key="1">
    <citation type="submission" date="2016-10" db="EMBL/GenBank/DDBJ databases">
        <authorList>
            <person name="de Groot N.N."/>
        </authorList>
    </citation>
    <scope>NUCLEOTIDE SEQUENCE [LARGE SCALE GENOMIC DNA]</scope>
    <source>
        <strain evidence="1 2">CGMCC 1.5070</strain>
    </source>
</reference>